<dbReference type="CDD" id="cd06257">
    <property type="entry name" value="DnaJ"/>
    <property type="match status" value="1"/>
</dbReference>
<dbReference type="STRING" id="1963862.B4O97_13130"/>
<evidence type="ECO:0000313" key="4">
    <source>
        <dbReference type="Proteomes" id="UP000192343"/>
    </source>
</evidence>
<evidence type="ECO:0000256" key="1">
    <source>
        <dbReference type="SAM" id="MobiDB-lite"/>
    </source>
</evidence>
<dbReference type="EMBL" id="MWQY01000014">
    <property type="protein sequence ID" value="ORC34318.1"/>
    <property type="molecule type" value="Genomic_DNA"/>
</dbReference>
<accession>A0A1Y1RW53</accession>
<dbReference type="InterPro" id="IPR036869">
    <property type="entry name" value="J_dom_sf"/>
</dbReference>
<name>A0A1Y1RW53_9SPIO</name>
<dbReference type="InterPro" id="IPR016024">
    <property type="entry name" value="ARM-type_fold"/>
</dbReference>
<reference evidence="3 4" key="1">
    <citation type="submission" date="2017-03" db="EMBL/GenBank/DDBJ databases">
        <title>Draft Genome sequence of Marispirochaeta sp. strain JC444.</title>
        <authorList>
            <person name="Shivani Y."/>
            <person name="Subhash Y."/>
            <person name="Sasikala C."/>
            <person name="Ramana C."/>
        </authorList>
    </citation>
    <scope>NUCLEOTIDE SEQUENCE [LARGE SCALE GENOMIC DNA]</scope>
    <source>
        <strain evidence="3 4">JC444</strain>
    </source>
</reference>
<dbReference type="InterPro" id="IPR001623">
    <property type="entry name" value="DnaJ_domain"/>
</dbReference>
<sequence length="223" mass="25407">MARECFRILGVPESAPDSEIKRAYRRMVMELHPDTGQRPDNLAFSRVVEAYRSISSFKSARRILDFPPRPEASGFRKSQGVKKTQPERNWGKNESLHSLGNTLLNGKTPYQRSFAALRLGNSGQKSSYVYLRKALQDKDPQVVISSVRAIGKLKIDYATQDLFSLFRRGDIAVKSSILETLMAIDNYSAFREIIIKGMQDTSSVIRRKSLRLFNSMQQKRSAR</sequence>
<comment type="caution">
    <text evidence="3">The sequence shown here is derived from an EMBL/GenBank/DDBJ whole genome shotgun (WGS) entry which is preliminary data.</text>
</comment>
<dbReference type="SUPFAM" id="SSF48371">
    <property type="entry name" value="ARM repeat"/>
    <property type="match status" value="1"/>
</dbReference>
<dbReference type="AlphaFoldDB" id="A0A1Y1RW53"/>
<organism evidence="3 4">
    <name type="scientific">Marispirochaeta aestuarii</name>
    <dbReference type="NCBI Taxonomy" id="1963862"/>
    <lineage>
        <taxon>Bacteria</taxon>
        <taxon>Pseudomonadati</taxon>
        <taxon>Spirochaetota</taxon>
        <taxon>Spirochaetia</taxon>
        <taxon>Spirochaetales</taxon>
        <taxon>Spirochaetaceae</taxon>
        <taxon>Marispirochaeta</taxon>
    </lineage>
</organism>
<feature type="domain" description="J" evidence="2">
    <location>
        <begin position="4"/>
        <end position="68"/>
    </location>
</feature>
<dbReference type="Pfam" id="PF00226">
    <property type="entry name" value="DnaJ"/>
    <property type="match status" value="1"/>
</dbReference>
<dbReference type="SMART" id="SM00271">
    <property type="entry name" value="DnaJ"/>
    <property type="match status" value="1"/>
</dbReference>
<dbReference type="PROSITE" id="PS50076">
    <property type="entry name" value="DNAJ_2"/>
    <property type="match status" value="1"/>
</dbReference>
<proteinExistence type="predicted"/>
<protein>
    <recommendedName>
        <fullName evidence="2">J domain-containing protein</fullName>
    </recommendedName>
</protein>
<feature type="region of interest" description="Disordered" evidence="1">
    <location>
        <begin position="68"/>
        <end position="92"/>
    </location>
</feature>
<dbReference type="Gene3D" id="1.25.10.10">
    <property type="entry name" value="Leucine-rich Repeat Variant"/>
    <property type="match status" value="1"/>
</dbReference>
<dbReference type="InterPro" id="IPR011989">
    <property type="entry name" value="ARM-like"/>
</dbReference>
<keyword evidence="4" id="KW-1185">Reference proteome</keyword>
<dbReference type="Gene3D" id="1.10.287.110">
    <property type="entry name" value="DnaJ domain"/>
    <property type="match status" value="1"/>
</dbReference>
<dbReference type="PRINTS" id="PR00625">
    <property type="entry name" value="JDOMAIN"/>
</dbReference>
<evidence type="ECO:0000259" key="2">
    <source>
        <dbReference type="PROSITE" id="PS50076"/>
    </source>
</evidence>
<dbReference type="Proteomes" id="UP000192343">
    <property type="component" value="Unassembled WGS sequence"/>
</dbReference>
<evidence type="ECO:0000313" key="3">
    <source>
        <dbReference type="EMBL" id="ORC34318.1"/>
    </source>
</evidence>
<gene>
    <name evidence="3" type="ORF">B4O97_13130</name>
</gene>
<dbReference type="SUPFAM" id="SSF46565">
    <property type="entry name" value="Chaperone J-domain"/>
    <property type="match status" value="1"/>
</dbReference>